<dbReference type="EMBL" id="CAJNAS010000001">
    <property type="protein sequence ID" value="CAE6858552.1"/>
    <property type="molecule type" value="Genomic_DNA"/>
</dbReference>
<dbReference type="InterPro" id="IPR049807">
    <property type="entry name" value="DpdD-like"/>
</dbReference>
<dbReference type="AlphaFoldDB" id="A0A9N8MKI2"/>
<protein>
    <submittedName>
        <fullName evidence="1">Uncharacterized protein</fullName>
    </submittedName>
</protein>
<reference evidence="1" key="1">
    <citation type="submission" date="2021-02" db="EMBL/GenBank/DDBJ databases">
        <authorList>
            <person name="Vanwijnsberghe S."/>
        </authorList>
    </citation>
    <scope>NUCLEOTIDE SEQUENCE</scope>
    <source>
        <strain evidence="1">R-70211</strain>
    </source>
</reference>
<evidence type="ECO:0000313" key="1">
    <source>
        <dbReference type="EMBL" id="CAE6858552.1"/>
    </source>
</evidence>
<evidence type="ECO:0000313" key="2">
    <source>
        <dbReference type="Proteomes" id="UP000675121"/>
    </source>
</evidence>
<dbReference type="NCBIfam" id="NF041061">
    <property type="entry name" value="DpdD"/>
    <property type="match status" value="1"/>
</dbReference>
<dbReference type="Proteomes" id="UP000675121">
    <property type="component" value="Unassembled WGS sequence"/>
</dbReference>
<accession>A0A9N8MKI2</accession>
<organism evidence="1 2">
    <name type="scientific">Paraburkholderia domus</name>
    <dbReference type="NCBI Taxonomy" id="2793075"/>
    <lineage>
        <taxon>Bacteria</taxon>
        <taxon>Pseudomonadati</taxon>
        <taxon>Pseudomonadota</taxon>
        <taxon>Betaproteobacteria</taxon>
        <taxon>Burkholderiales</taxon>
        <taxon>Burkholderiaceae</taxon>
        <taxon>Paraburkholderia</taxon>
    </lineage>
</organism>
<sequence length="756" mass="84362">MMDILHPDEDSWLKLFFSGRNALHWDDIVDAKAPAAWLEQVVPWINAFAAPDVQLPIVLPVFDADGPCQWYGMATDDASAVALAQELAAAVGPSYSDFRGQPLQKDSDDEIECGLRDRFGRFIFRFGPVDAAQRNDVSQALQLYLGLLRRRPVIPDRTQRPFGRIRAEFDSSLLVGNETDAHRLRDELIASGRVDSEQQKYLEIRMLAGLGRQHQLAHDYSLIKSVQGLSLPPQIIADLVGALYSTYVTDIEDDLNVDKVLSAFRNDIARPFGPLFQERKGIRQPNVLKAFLLFELTQDTPNVARCEAIAAAYPEHTERSLVDRWINGLTSVPSAALDKAEMARQALGDEDYELALQLSFEACPEAWTYSAMLRCAVELEDKRVILRILEEVKSASADIRNGWSKRDLARLQQLEAESSEALVKAHLRSQVRPEADWLSWADYVLSGRYDRHPLQILEAASARWNVELFVADPKTCRELAERIGNASGDAEEVFRDAFPALVEFFADRPAHPVRGFIPLYSMLIRIVAWSGTVSANELELAAVLMQALIGLGASKEDYVEALDAFVEVLSANNAPSNIDWALNAAETLALHASPDHESRLRFFTSVVEVARVHAHRLNPAQYAVLSLLAKDYGCVELLESFPSQADDHAETLDAINFTGLIGIYTLTEPAGQRARQFLQKLLPLSRIELNADFAATDKLKHLAATADIFVFAWKSSKHQAYYAAKEARGNRQTLLPLGKGSASILDCVFKELRRLR</sequence>
<gene>
    <name evidence="1" type="ORF">R70211_00317</name>
</gene>
<keyword evidence="2" id="KW-1185">Reference proteome</keyword>
<proteinExistence type="predicted"/>
<comment type="caution">
    <text evidence="1">The sequence shown here is derived from an EMBL/GenBank/DDBJ whole genome shotgun (WGS) entry which is preliminary data.</text>
</comment>
<name>A0A9N8MKI2_9BURK</name>
<dbReference type="RefSeq" id="WP_201138652.1">
    <property type="nucleotide sequence ID" value="NZ_CAJNAS010000001.1"/>
</dbReference>